<evidence type="ECO:0000256" key="1">
    <source>
        <dbReference type="SAM" id="Phobius"/>
    </source>
</evidence>
<evidence type="ECO:0000313" key="3">
    <source>
        <dbReference type="Proteomes" id="UP000291072"/>
    </source>
</evidence>
<evidence type="ECO:0000313" key="2">
    <source>
        <dbReference type="EMBL" id="TCG11568.1"/>
    </source>
</evidence>
<dbReference type="AlphaFoldDB" id="A0A4V2NI95"/>
<evidence type="ECO:0008006" key="4">
    <source>
        <dbReference type="Google" id="ProtNLM"/>
    </source>
</evidence>
<dbReference type="Proteomes" id="UP000291072">
    <property type="component" value="Unassembled WGS sequence"/>
</dbReference>
<comment type="caution">
    <text evidence="2">The sequence shown here is derived from an EMBL/GenBank/DDBJ whole genome shotgun (WGS) entry which is preliminary data.</text>
</comment>
<keyword evidence="3" id="KW-1185">Reference proteome</keyword>
<keyword evidence="1" id="KW-1133">Transmembrane helix</keyword>
<keyword evidence="1" id="KW-0812">Transmembrane</keyword>
<dbReference type="RefSeq" id="WP_131613230.1">
    <property type="nucleotide sequence ID" value="NZ_PSZP01000005.1"/>
</dbReference>
<reference evidence="2 3" key="1">
    <citation type="submission" date="2018-02" db="EMBL/GenBank/DDBJ databases">
        <title>Mycoplasma marinum and Mycoplasma todarodis sp. nov., moderately halophilic and psychrotolerant mycoplasmas isolated from cephalopods.</title>
        <authorList>
            <person name="Viver T."/>
        </authorList>
    </citation>
    <scope>NUCLEOTIDE SEQUENCE [LARGE SCALE GENOMIC DNA]</scope>
    <source>
        <strain evidence="2 3">5H</strain>
    </source>
</reference>
<name>A0A4V2NI95_9MOLU</name>
<sequence length="215" mass="24972">MLTSLNYISVIVWVLIGLVAMLIIGFVVFMFFKNNKGSHENNDEVSSQTNKFIETHLDTGKELLVHNISFKNQFAVKGVSIIPALIIKGKHIFIITNIISVKRADQIIFTGDVPYIVKGRKIKDVKNVDYSWYREIEEYLKWRFGKEYIVEVVCPVQNKSSEIINFENRGVCYSSEIKEYLKNRVEEKPLKKENERASINLFNDVEKLNELNKYA</sequence>
<dbReference type="EMBL" id="PSZP01000005">
    <property type="protein sequence ID" value="TCG11568.1"/>
    <property type="molecule type" value="Genomic_DNA"/>
</dbReference>
<protein>
    <recommendedName>
        <fullName evidence="4">NERD domain-containing protein</fullName>
    </recommendedName>
</protein>
<organism evidence="2 3">
    <name type="scientific">Mycoplasma todarodis</name>
    <dbReference type="NCBI Taxonomy" id="1937191"/>
    <lineage>
        <taxon>Bacteria</taxon>
        <taxon>Bacillati</taxon>
        <taxon>Mycoplasmatota</taxon>
        <taxon>Mollicutes</taxon>
        <taxon>Mycoplasmataceae</taxon>
        <taxon>Mycoplasma</taxon>
    </lineage>
</organism>
<keyword evidence="1" id="KW-0472">Membrane</keyword>
<gene>
    <name evidence="2" type="ORF">C4B25_01140</name>
</gene>
<accession>A0A4V2NI95</accession>
<feature type="transmembrane region" description="Helical" evidence="1">
    <location>
        <begin position="6"/>
        <end position="32"/>
    </location>
</feature>
<proteinExistence type="predicted"/>